<dbReference type="CDD" id="cd10807">
    <property type="entry name" value="YdjC_like_3"/>
    <property type="match status" value="1"/>
</dbReference>
<dbReference type="PANTHER" id="PTHR31609">
    <property type="entry name" value="YDJC DEACETYLASE FAMILY MEMBER"/>
    <property type="match status" value="1"/>
</dbReference>
<protein>
    <recommendedName>
        <fullName evidence="8">Cellobiose phosphorylase</fullName>
    </recommendedName>
</protein>
<keyword evidence="3" id="KW-0378">Hydrolase</keyword>
<sequence>MSKKIIICADDFGLGDEVNKGILDLLERKIINATSCMSNMPALKYGIINLKSIHNNFTHVGIHLNLTEGTPLTKATSISKNKEFLSLSKLLVKSKLRSIKYTDVYNELKAQLDNFIEQWGDLPDFIDGHQHVHHFPIIRKVVINLYKDFNMFKKQTYIRSTFNMDKSDFKSLIIYRSGAKKFNNLLVDNNIKHNTSFSGIYSLENSNQDFRKVILKAYSEIKDGGIIMCHPAIGIDEKDPISRSRVNEFKYFQSEQAIKDQNDNNIKLYDFLI</sequence>
<dbReference type="Gene3D" id="3.20.20.370">
    <property type="entry name" value="Glycoside hydrolase/deacetylase"/>
    <property type="match status" value="1"/>
</dbReference>
<evidence type="ECO:0008006" key="8">
    <source>
        <dbReference type="Google" id="ProtNLM"/>
    </source>
</evidence>
<evidence type="ECO:0000313" key="6">
    <source>
        <dbReference type="EMBL" id="ASG68402.1"/>
    </source>
</evidence>
<dbReference type="Proteomes" id="UP000249910">
    <property type="component" value="Chromosome"/>
</dbReference>
<reference evidence="6 7" key="1">
    <citation type="submission" date="2017-06" db="EMBL/GenBank/DDBJ databases">
        <title>Complete genome of Francisella halioticida.</title>
        <authorList>
            <person name="Sjodin A."/>
        </authorList>
    </citation>
    <scope>NUCLEOTIDE SEQUENCE [LARGE SCALE GENOMIC DNA]</scope>
    <source>
        <strain evidence="6 7">DSM 23729</strain>
    </source>
</reference>
<dbReference type="SUPFAM" id="SSF88713">
    <property type="entry name" value="Glycoside hydrolase/deacetylase"/>
    <property type="match status" value="1"/>
</dbReference>
<dbReference type="PANTHER" id="PTHR31609:SF1">
    <property type="entry name" value="CARBOHYDRATE DEACETYLASE"/>
    <property type="match status" value="1"/>
</dbReference>
<proteinExistence type="predicted"/>
<keyword evidence="4" id="KW-0460">Magnesium</keyword>
<organism evidence="6 7">
    <name type="scientific">Francisella halioticida</name>
    <dbReference type="NCBI Taxonomy" id="549298"/>
    <lineage>
        <taxon>Bacteria</taxon>
        <taxon>Pseudomonadati</taxon>
        <taxon>Pseudomonadota</taxon>
        <taxon>Gammaproteobacteria</taxon>
        <taxon>Thiotrichales</taxon>
        <taxon>Francisellaceae</taxon>
        <taxon>Francisella</taxon>
    </lineage>
</organism>
<dbReference type="EMBL" id="CP022132">
    <property type="protein sequence ID" value="ASG68402.1"/>
    <property type="molecule type" value="Genomic_DNA"/>
</dbReference>
<dbReference type="InterPro" id="IPR006879">
    <property type="entry name" value="YdjC-like"/>
</dbReference>
<gene>
    <name evidence="6" type="ORF">CDV26_08365</name>
</gene>
<dbReference type="InterPro" id="IPR011330">
    <property type="entry name" value="Glyco_hydro/deAcase_b/a-brl"/>
</dbReference>
<keyword evidence="7" id="KW-1185">Reference proteome</keyword>
<keyword evidence="2" id="KW-0479">Metal-binding</keyword>
<name>A0ABM6M0W6_9GAMM</name>
<dbReference type="RefSeq" id="WP_088772890.1">
    <property type="nucleotide sequence ID" value="NZ_AP023082.1"/>
</dbReference>
<evidence type="ECO:0000256" key="3">
    <source>
        <dbReference type="ARBA" id="ARBA00022801"/>
    </source>
</evidence>
<evidence type="ECO:0000256" key="2">
    <source>
        <dbReference type="ARBA" id="ARBA00022723"/>
    </source>
</evidence>
<accession>A0ABM6M0W6</accession>
<evidence type="ECO:0000313" key="7">
    <source>
        <dbReference type="Proteomes" id="UP000249910"/>
    </source>
</evidence>
<evidence type="ECO:0000256" key="4">
    <source>
        <dbReference type="ARBA" id="ARBA00022842"/>
    </source>
</evidence>
<keyword evidence="5" id="KW-0119">Carbohydrate metabolism</keyword>
<comment type="cofactor">
    <cofactor evidence="1">
        <name>Mg(2+)</name>
        <dbReference type="ChEBI" id="CHEBI:18420"/>
    </cofactor>
</comment>
<evidence type="ECO:0000256" key="5">
    <source>
        <dbReference type="ARBA" id="ARBA00023277"/>
    </source>
</evidence>
<evidence type="ECO:0000256" key="1">
    <source>
        <dbReference type="ARBA" id="ARBA00001946"/>
    </source>
</evidence>
<dbReference type="Pfam" id="PF04794">
    <property type="entry name" value="YdjC"/>
    <property type="match status" value="1"/>
</dbReference>